<dbReference type="AlphaFoldDB" id="S3DCS1"/>
<gene>
    <name evidence="2" type="ORF">GLAREA_08345</name>
</gene>
<dbReference type="Proteomes" id="UP000016922">
    <property type="component" value="Unassembled WGS sequence"/>
</dbReference>
<reference evidence="2 3" key="1">
    <citation type="journal article" date="2013" name="BMC Genomics">
        <title>Genomics-driven discovery of the pneumocandin biosynthetic gene cluster in the fungus Glarea lozoyensis.</title>
        <authorList>
            <person name="Chen L."/>
            <person name="Yue Q."/>
            <person name="Zhang X."/>
            <person name="Xiang M."/>
            <person name="Wang C."/>
            <person name="Li S."/>
            <person name="Che Y."/>
            <person name="Ortiz-Lopez F.J."/>
            <person name="Bills G.F."/>
            <person name="Liu X."/>
            <person name="An Z."/>
        </authorList>
    </citation>
    <scope>NUCLEOTIDE SEQUENCE [LARGE SCALE GENOMIC DNA]</scope>
    <source>
        <strain evidence="3">ATCC 20868 / MF5171</strain>
    </source>
</reference>
<evidence type="ECO:0000256" key="1">
    <source>
        <dbReference type="SAM" id="MobiDB-lite"/>
    </source>
</evidence>
<feature type="compositionally biased region" description="Low complexity" evidence="1">
    <location>
        <begin position="201"/>
        <end position="211"/>
    </location>
</feature>
<dbReference type="GeneID" id="19467394"/>
<feature type="compositionally biased region" description="Basic and acidic residues" evidence="1">
    <location>
        <begin position="180"/>
        <end position="200"/>
    </location>
</feature>
<feature type="region of interest" description="Disordered" evidence="1">
    <location>
        <begin position="43"/>
        <end position="100"/>
    </location>
</feature>
<evidence type="ECO:0000313" key="2">
    <source>
        <dbReference type="EMBL" id="EPE24493.1"/>
    </source>
</evidence>
<feature type="region of interest" description="Disordered" evidence="1">
    <location>
        <begin position="142"/>
        <end position="256"/>
    </location>
</feature>
<dbReference type="RefSeq" id="XP_008088581.1">
    <property type="nucleotide sequence ID" value="XM_008090390.1"/>
</dbReference>
<dbReference type="KEGG" id="glz:GLAREA_08345"/>
<feature type="compositionally biased region" description="Basic and acidic residues" evidence="1">
    <location>
        <begin position="48"/>
        <end position="58"/>
    </location>
</feature>
<feature type="compositionally biased region" description="Polar residues" evidence="1">
    <location>
        <begin position="83"/>
        <end position="99"/>
    </location>
</feature>
<dbReference type="eggNOG" id="ENOG502SPB4">
    <property type="taxonomic scope" value="Eukaryota"/>
</dbReference>
<evidence type="ECO:0000313" key="3">
    <source>
        <dbReference type="Proteomes" id="UP000016922"/>
    </source>
</evidence>
<name>S3DCS1_GLAL2</name>
<sequence length="620" mass="70390">MLLTRPLPPQFLLPAWSSSLLAIANEQQQRAHTFSLKSRGRRTLWGRASKEQKPEIRGPPRAFSRSKQKAAQWNVIPKRQEGLSRSSPPESTWSPQSTPRIRETRLEVPQDAHPPNSIPSNSQIASAQANLQPEGLFVEQSLEPTVSSTSSGEAKLLEGLEGREEGEKNRQDSESNVGPRPHDDRATGPHATTREPKTDKLPTPLETLPPEFENLFSPQRESAYPWRPHRLEQSHSTASEVQTTTTSVTSDPSQTPLFRRATGYIRPPSSQTLERKRWSLFEELFPGDAKDVKRKEGGKSSKKLPSFAWQMERQKEKERQKALRPRTMRSIPLSQNEGPAVVESIADIRKQRREASVLVLNGALSSLAESDFFRVGPKGDHIQRWTHGIIKVIPGRHTQTLQSQDHYFILFTDSASARAYMDSIYRLYKLSRAALRGATGISAFEVRPDFLKHGEDVQSLVRGFTLVPAHSELYLRLIDKPYRPAMSRLLEDGGPTAEVTRRSQAEDKVLLYPDFGNIAMYELRKALLEDGRRRNLHWGLADGDDAVLSLRQATTQVQGENIESAITGRGFRRPERYVISFKNRLEARRFAREWHRRPFPLSDRRSQAEEPPTINAEILW</sequence>
<dbReference type="HOGENOM" id="CLU_440782_0_0_1"/>
<dbReference type="OrthoDB" id="5332316at2759"/>
<feature type="compositionally biased region" description="Low complexity" evidence="1">
    <location>
        <begin position="236"/>
        <end position="256"/>
    </location>
</feature>
<feature type="compositionally biased region" description="Basic and acidic residues" evidence="1">
    <location>
        <begin position="155"/>
        <end position="173"/>
    </location>
</feature>
<proteinExistence type="predicted"/>
<feature type="compositionally biased region" description="Polar residues" evidence="1">
    <location>
        <begin position="142"/>
        <end position="151"/>
    </location>
</feature>
<accession>S3DCS1</accession>
<keyword evidence="3" id="KW-1185">Reference proteome</keyword>
<dbReference type="EMBL" id="KE145373">
    <property type="protein sequence ID" value="EPE24493.1"/>
    <property type="molecule type" value="Genomic_DNA"/>
</dbReference>
<organism evidence="2 3">
    <name type="scientific">Glarea lozoyensis (strain ATCC 20868 / MF5171)</name>
    <dbReference type="NCBI Taxonomy" id="1116229"/>
    <lineage>
        <taxon>Eukaryota</taxon>
        <taxon>Fungi</taxon>
        <taxon>Dikarya</taxon>
        <taxon>Ascomycota</taxon>
        <taxon>Pezizomycotina</taxon>
        <taxon>Leotiomycetes</taxon>
        <taxon>Helotiales</taxon>
        <taxon>Helotiaceae</taxon>
        <taxon>Glarea</taxon>
    </lineage>
</organism>
<protein>
    <submittedName>
        <fullName evidence="2">Uncharacterized protein</fullName>
    </submittedName>
</protein>